<accession>A0ACB5RBQ4</accession>
<dbReference type="Proteomes" id="UP001058074">
    <property type="component" value="Unassembled WGS sequence"/>
</dbReference>
<name>A0ACB5RBQ4_9CLOT</name>
<dbReference type="EMBL" id="BROD01000001">
    <property type="protein sequence ID" value="GKX66491.1"/>
    <property type="molecule type" value="Genomic_DNA"/>
</dbReference>
<keyword evidence="2" id="KW-1185">Reference proteome</keyword>
<proteinExistence type="predicted"/>
<evidence type="ECO:0000313" key="2">
    <source>
        <dbReference type="Proteomes" id="UP001058074"/>
    </source>
</evidence>
<gene>
    <name evidence="1" type="ORF">rsdtw13_17490</name>
</gene>
<evidence type="ECO:0000313" key="1">
    <source>
        <dbReference type="EMBL" id="GKX66491.1"/>
    </source>
</evidence>
<reference evidence="1" key="1">
    <citation type="journal article" date="2025" name="Int. J. Syst. Evol. Microbiol.">
        <title>Inconstantimicrobium mannanitabidum sp. nov., a novel member of the family Clostridiaceae isolated from anoxic soil under the treatment of reductive soil disinfestation.</title>
        <authorList>
            <person name="Ueki A."/>
            <person name="Tonouchi A."/>
            <person name="Honma S."/>
            <person name="Kaku N."/>
            <person name="Ueki K."/>
        </authorList>
    </citation>
    <scope>NUCLEOTIDE SEQUENCE</scope>
    <source>
        <strain evidence="1">TW13</strain>
    </source>
</reference>
<organism evidence="1 2">
    <name type="scientific">Inconstantimicrobium mannanitabidum</name>
    <dbReference type="NCBI Taxonomy" id="1604901"/>
    <lineage>
        <taxon>Bacteria</taxon>
        <taxon>Bacillati</taxon>
        <taxon>Bacillota</taxon>
        <taxon>Clostridia</taxon>
        <taxon>Eubacteriales</taxon>
        <taxon>Clostridiaceae</taxon>
        <taxon>Inconstantimicrobium</taxon>
    </lineage>
</organism>
<comment type="caution">
    <text evidence="1">The sequence shown here is derived from an EMBL/GenBank/DDBJ whole genome shotgun (WGS) entry which is preliminary data.</text>
</comment>
<protein>
    <submittedName>
        <fullName evidence="1">Uncharacterized protein</fullName>
    </submittedName>
</protein>
<sequence>MKKKLISTITLASLLIGLAAYSNINKNNANNLTTSNKTNVSLLANTSTSKSTFEKGYHDYAGVIGKTMPIKMSIYKLDNDIVGTYYYDSQRKVIKLKGTLTNNNLVLYEYTSDGKNTGIFKGTMNTADQIAGTWISVDKKKSYPFTLSLTSFLPGSEYGKRYAVAVDKVSDQSVEAFANNIQNYISTDNKKLLAESIEYPINVKINNKLIKIQNKDAFINNYDKIFYQNFKKELINSYAKNMFANYKGVMFGAYTHNLWINAIIAKNGTAKLMITTINN</sequence>